<dbReference type="UniPathway" id="UPA00035">
    <property type="reaction ID" value="UER00042"/>
</dbReference>
<evidence type="ECO:0000256" key="9">
    <source>
        <dbReference type="HAMAP-Rule" id="MF_00135"/>
    </source>
</evidence>
<proteinExistence type="inferred from homology"/>
<evidence type="ECO:0000256" key="1">
    <source>
        <dbReference type="ARBA" id="ARBA00001164"/>
    </source>
</evidence>
<keyword evidence="8 9" id="KW-0413">Isomerase</keyword>
<keyword evidence="12" id="KW-1185">Reference proteome</keyword>
<dbReference type="Pfam" id="PF00697">
    <property type="entry name" value="PRAI"/>
    <property type="match status" value="1"/>
</dbReference>
<evidence type="ECO:0000256" key="5">
    <source>
        <dbReference type="ARBA" id="ARBA00022605"/>
    </source>
</evidence>
<dbReference type="GO" id="GO:0000162">
    <property type="term" value="P:L-tryptophan biosynthetic process"/>
    <property type="evidence" value="ECO:0007669"/>
    <property type="project" value="UniProtKB-UniRule"/>
</dbReference>
<gene>
    <name evidence="9" type="primary">trpF</name>
    <name evidence="11" type="ORF">DR950_02390</name>
</gene>
<dbReference type="AlphaFoldDB" id="A0A372ZLT2"/>
<dbReference type="EMBL" id="QVIG01000001">
    <property type="protein sequence ID" value="RGD56796.1"/>
    <property type="molecule type" value="Genomic_DNA"/>
</dbReference>
<keyword evidence="6 9" id="KW-0822">Tryptophan biosynthesis</keyword>
<dbReference type="Proteomes" id="UP000263377">
    <property type="component" value="Unassembled WGS sequence"/>
</dbReference>
<evidence type="ECO:0000256" key="8">
    <source>
        <dbReference type="ARBA" id="ARBA00023235"/>
    </source>
</evidence>
<evidence type="ECO:0000259" key="10">
    <source>
        <dbReference type="Pfam" id="PF00697"/>
    </source>
</evidence>
<evidence type="ECO:0000256" key="6">
    <source>
        <dbReference type="ARBA" id="ARBA00022822"/>
    </source>
</evidence>
<dbReference type="SUPFAM" id="SSF51366">
    <property type="entry name" value="Ribulose-phoshate binding barrel"/>
    <property type="match status" value="1"/>
</dbReference>
<evidence type="ECO:0000313" key="12">
    <source>
        <dbReference type="Proteomes" id="UP000263377"/>
    </source>
</evidence>
<organism evidence="11 12">
    <name type="scientific">Kitasatospora xanthocidica</name>
    <dbReference type="NCBI Taxonomy" id="83382"/>
    <lineage>
        <taxon>Bacteria</taxon>
        <taxon>Bacillati</taxon>
        <taxon>Actinomycetota</taxon>
        <taxon>Actinomycetes</taxon>
        <taxon>Kitasatosporales</taxon>
        <taxon>Streptomycetaceae</taxon>
        <taxon>Kitasatospora</taxon>
    </lineage>
</organism>
<dbReference type="InterPro" id="IPR013785">
    <property type="entry name" value="Aldolase_TIM"/>
</dbReference>
<evidence type="ECO:0000256" key="4">
    <source>
        <dbReference type="ARBA" id="ARBA00022272"/>
    </source>
</evidence>
<protein>
    <recommendedName>
        <fullName evidence="4 9">N-(5'-phosphoribosyl)anthranilate isomerase</fullName>
        <shortName evidence="9">PRAI</shortName>
        <ecNumber evidence="3 9">5.3.1.24</ecNumber>
    </recommendedName>
</protein>
<comment type="similarity">
    <text evidence="9">Belongs to the TrpF family.</text>
</comment>
<name>A0A372ZLT2_9ACTN</name>
<comment type="catalytic activity">
    <reaction evidence="1 9">
        <text>N-(5-phospho-beta-D-ribosyl)anthranilate = 1-(2-carboxyphenylamino)-1-deoxy-D-ribulose 5-phosphate</text>
        <dbReference type="Rhea" id="RHEA:21540"/>
        <dbReference type="ChEBI" id="CHEBI:18277"/>
        <dbReference type="ChEBI" id="CHEBI:58613"/>
        <dbReference type="EC" id="5.3.1.24"/>
    </reaction>
</comment>
<dbReference type="HAMAP" id="MF_00135">
    <property type="entry name" value="PRAI"/>
    <property type="match status" value="1"/>
</dbReference>
<dbReference type="InterPro" id="IPR011060">
    <property type="entry name" value="RibuloseP-bd_barrel"/>
</dbReference>
<dbReference type="EC" id="5.3.1.24" evidence="3 9"/>
<comment type="pathway">
    <text evidence="2 9">Amino-acid biosynthesis; L-tryptophan biosynthesis; L-tryptophan from chorismate: step 3/5.</text>
</comment>
<evidence type="ECO:0000256" key="2">
    <source>
        <dbReference type="ARBA" id="ARBA00004664"/>
    </source>
</evidence>
<sequence>MTAPALLAPRRAGHLKVCGARTRADLALLADTGPTLVGLWHGVPGGPADLEADRLADLAATAIRLGLEPVLVTFLDDARKIAALARATGIRWIQLHAYQSPALVADLREQLPYAVLVKVLHLSRGRCLERAFTGAFERAGCDLFLLDTVTDDGRVGSTGQALDPAHVHALLPRLTIPFLLAGGLNTTNRDTYRTVTDHPLYAGADIDTAARDRTGRFTHEAVTALTRAWHPRLQETPA</sequence>
<keyword evidence="7 9" id="KW-0057">Aromatic amino acid biosynthesis</keyword>
<dbReference type="InterPro" id="IPR001240">
    <property type="entry name" value="PRAI_dom"/>
</dbReference>
<dbReference type="Gene3D" id="3.20.20.70">
    <property type="entry name" value="Aldolase class I"/>
    <property type="match status" value="1"/>
</dbReference>
<evidence type="ECO:0000256" key="3">
    <source>
        <dbReference type="ARBA" id="ARBA00012572"/>
    </source>
</evidence>
<dbReference type="InterPro" id="IPR044643">
    <property type="entry name" value="TrpF_fam"/>
</dbReference>
<feature type="domain" description="N-(5'phosphoribosyl) anthranilate isomerase (PRAI)" evidence="10">
    <location>
        <begin position="71"/>
        <end position="188"/>
    </location>
</feature>
<dbReference type="GO" id="GO:0004640">
    <property type="term" value="F:phosphoribosylanthranilate isomerase activity"/>
    <property type="evidence" value="ECO:0007669"/>
    <property type="project" value="UniProtKB-UniRule"/>
</dbReference>
<evidence type="ECO:0000313" key="11">
    <source>
        <dbReference type="EMBL" id="RGD56796.1"/>
    </source>
</evidence>
<dbReference type="RefSeq" id="WP_074006269.1">
    <property type="nucleotide sequence ID" value="NZ_QVIG01000001.1"/>
</dbReference>
<comment type="caution">
    <text evidence="11">The sequence shown here is derived from an EMBL/GenBank/DDBJ whole genome shotgun (WGS) entry which is preliminary data.</text>
</comment>
<dbReference type="PANTHER" id="PTHR42894">
    <property type="entry name" value="N-(5'-PHOSPHORIBOSYL)ANTHRANILATE ISOMERASE"/>
    <property type="match status" value="1"/>
</dbReference>
<reference evidence="11 12" key="1">
    <citation type="submission" date="2018-08" db="EMBL/GenBank/DDBJ databases">
        <title>Diversity &amp; Physiological Properties of Lignin-Decomposing Actinobacteria from Soil.</title>
        <authorList>
            <person name="Roh S.G."/>
            <person name="Kim S.B."/>
        </authorList>
    </citation>
    <scope>NUCLEOTIDE SEQUENCE [LARGE SCALE GENOMIC DNA]</scope>
    <source>
        <strain evidence="11 12">MMS17-GH009</strain>
    </source>
</reference>
<evidence type="ECO:0000256" key="7">
    <source>
        <dbReference type="ARBA" id="ARBA00023141"/>
    </source>
</evidence>
<keyword evidence="5 9" id="KW-0028">Amino-acid biosynthesis</keyword>
<accession>A0A372ZLT2</accession>
<dbReference type="PANTHER" id="PTHR42894:SF1">
    <property type="entry name" value="N-(5'-PHOSPHORIBOSYL)ANTHRANILATE ISOMERASE"/>
    <property type="match status" value="1"/>
</dbReference>